<accession>A0A9J5ZBW2</accession>
<dbReference type="AlphaFoldDB" id="A0A9J5ZBW2"/>
<reference evidence="2 3" key="1">
    <citation type="submission" date="2020-09" db="EMBL/GenBank/DDBJ databases">
        <title>De no assembly of potato wild relative species, Solanum commersonii.</title>
        <authorList>
            <person name="Cho K."/>
        </authorList>
    </citation>
    <scope>NUCLEOTIDE SEQUENCE [LARGE SCALE GENOMIC DNA]</scope>
    <source>
        <strain evidence="2">LZ3.2</strain>
        <tissue evidence="2">Leaf</tissue>
    </source>
</reference>
<gene>
    <name evidence="2" type="ORF">H5410_021166</name>
</gene>
<feature type="region of interest" description="Disordered" evidence="1">
    <location>
        <begin position="69"/>
        <end position="90"/>
    </location>
</feature>
<organism evidence="2 3">
    <name type="scientific">Solanum commersonii</name>
    <name type="common">Commerson's wild potato</name>
    <name type="synonym">Commerson's nightshade</name>
    <dbReference type="NCBI Taxonomy" id="4109"/>
    <lineage>
        <taxon>Eukaryota</taxon>
        <taxon>Viridiplantae</taxon>
        <taxon>Streptophyta</taxon>
        <taxon>Embryophyta</taxon>
        <taxon>Tracheophyta</taxon>
        <taxon>Spermatophyta</taxon>
        <taxon>Magnoliopsida</taxon>
        <taxon>eudicotyledons</taxon>
        <taxon>Gunneridae</taxon>
        <taxon>Pentapetalae</taxon>
        <taxon>asterids</taxon>
        <taxon>lamiids</taxon>
        <taxon>Solanales</taxon>
        <taxon>Solanaceae</taxon>
        <taxon>Solanoideae</taxon>
        <taxon>Solaneae</taxon>
        <taxon>Solanum</taxon>
    </lineage>
</organism>
<name>A0A9J5ZBW2_SOLCO</name>
<evidence type="ECO:0000256" key="1">
    <source>
        <dbReference type="SAM" id="MobiDB-lite"/>
    </source>
</evidence>
<dbReference type="EMBL" id="JACXVP010000004">
    <property type="protein sequence ID" value="KAG5609885.1"/>
    <property type="molecule type" value="Genomic_DNA"/>
</dbReference>
<proteinExistence type="predicted"/>
<protein>
    <submittedName>
        <fullName evidence="2">Uncharacterized protein</fullName>
    </submittedName>
</protein>
<comment type="caution">
    <text evidence="2">The sequence shown here is derived from an EMBL/GenBank/DDBJ whole genome shotgun (WGS) entry which is preliminary data.</text>
</comment>
<evidence type="ECO:0000313" key="3">
    <source>
        <dbReference type="Proteomes" id="UP000824120"/>
    </source>
</evidence>
<sequence length="90" mass="9891">MTISSSSLKIPISQEIETPTSFNFSIPPPEESLSTPVCRVGETGKSNTLLTKVVMSPALQSEEIVPHNVQHVFDQTPKSFDVSSEEEEEE</sequence>
<keyword evidence="3" id="KW-1185">Reference proteome</keyword>
<evidence type="ECO:0000313" key="2">
    <source>
        <dbReference type="EMBL" id="KAG5609885.1"/>
    </source>
</evidence>
<dbReference type="Proteomes" id="UP000824120">
    <property type="component" value="Chromosome 4"/>
</dbReference>